<feature type="domain" description="Primase C-terminal 1" evidence="1">
    <location>
        <begin position="180"/>
        <end position="242"/>
    </location>
</feature>
<dbReference type="EMBL" id="AY167745">
    <property type="protein sequence ID" value="AAO38173.1"/>
    <property type="molecule type" value="Genomic_DNA"/>
</dbReference>
<accession>Q6YA35</accession>
<reference evidence="2" key="1">
    <citation type="journal article" date="2005" name="Plasmid">
        <title>A novel plasmid (pEMCJH03) isolated from moraxella catarrhalis possibly useful as a cloning and expression vector within this species.</title>
        <authorList>
            <person name="Hays J.P."/>
            <person name="Eadie K."/>
            <person name="Verduin C.M."/>
            <person name="Verbrugh H."/>
            <person name="van Belkum A."/>
        </authorList>
    </citation>
    <scope>NUCLEOTIDE SEQUENCE</scope>
    <source>
        <plasmid evidence="2">pEMCJH03</plasmid>
    </source>
</reference>
<dbReference type="RefSeq" id="WP_011161233.1">
    <property type="nucleotide sequence ID" value="NZ_LXHI01000016.1"/>
</dbReference>
<dbReference type="GO" id="GO:0006355">
    <property type="term" value="P:regulation of DNA-templated transcription"/>
    <property type="evidence" value="ECO:0007669"/>
    <property type="project" value="InterPro"/>
</dbReference>
<dbReference type="InterPro" id="IPR014820">
    <property type="entry name" value="PriCT_1"/>
</dbReference>
<organism evidence="2">
    <name type="scientific">Moraxella catarrhalis</name>
    <name type="common">Branhamella catarrhalis</name>
    <dbReference type="NCBI Taxonomy" id="480"/>
    <lineage>
        <taxon>Bacteria</taxon>
        <taxon>Pseudomonadati</taxon>
        <taxon>Pseudomonadota</taxon>
        <taxon>Gammaproteobacteria</taxon>
        <taxon>Moraxellales</taxon>
        <taxon>Moraxellaceae</taxon>
        <taxon>Moraxella</taxon>
    </lineage>
</organism>
<dbReference type="Pfam" id="PF03090">
    <property type="entry name" value="Replicase"/>
    <property type="match status" value="1"/>
</dbReference>
<name>Q6YA35_MORCA</name>
<dbReference type="InterPro" id="IPR004322">
    <property type="entry name" value="Plasmid_replicase_bac"/>
</dbReference>
<geneLocation type="plasmid" evidence="2">
    <name>pEMCJH03</name>
</geneLocation>
<dbReference type="PATRIC" id="fig|480.232.peg.2012"/>
<dbReference type="Gene3D" id="1.10.340.50">
    <property type="match status" value="1"/>
</dbReference>
<evidence type="ECO:0000313" key="2">
    <source>
        <dbReference type="EMBL" id="AAO38173.1"/>
    </source>
</evidence>
<keyword evidence="2" id="KW-0614">Plasmid</keyword>
<dbReference type="InterPro" id="IPR013321">
    <property type="entry name" value="Arc_rbn_hlx_hlx"/>
</dbReference>
<proteinExistence type="predicted"/>
<dbReference type="AlphaFoldDB" id="Q6YA35"/>
<dbReference type="Gene3D" id="1.10.1220.10">
    <property type="entry name" value="Met repressor-like"/>
    <property type="match status" value="1"/>
</dbReference>
<protein>
    <submittedName>
        <fullName evidence="2">Replicase</fullName>
    </submittedName>
</protein>
<sequence>MQNINFSYDLALIQAQILEKLPQKPYCTDDLGYLVVRPKEIAIQKRYIQHNPPCFTSFLVFDLDTELGAVAWHDADLPLPTWTTQNPDNGHAHIAYALKTPVVTTEQGSNRAIDYLAKIQAGMARKLGADTGYSGLITKNPLHNHWRTTVWNTKPYELGELADRVELAPLTPKERELGLGRNCTLFDTVRKWAYIAIREHRGGRYDDWYARVLATVQAENMAFLEPLPYSEIKATAKSIAVYCWKNDGHCYNEFIYRQRLKGAIGGKKSKRPPMVDSERTLQPWIELGISRRTYYRDLNDNHSQK</sequence>
<dbReference type="Pfam" id="PF08708">
    <property type="entry name" value="PriCT_1"/>
    <property type="match status" value="1"/>
</dbReference>
<evidence type="ECO:0000259" key="1">
    <source>
        <dbReference type="Pfam" id="PF08708"/>
    </source>
</evidence>